<accession>A0A1I2EM48</accession>
<feature type="region of interest" description="Disordered" evidence="1">
    <location>
        <begin position="146"/>
        <end position="174"/>
    </location>
</feature>
<sequence length="389" mass="39808">MLKSRPVLWALPAVTVVLAAGAWAVRGVTSPQKEATPETPAVTAVALVRQDLTESISLTGKLGYGTARPVKGGRAGVVTWLPAAGAVISRGKALYRIDDKPVPLFYGSLPLFRTLAQPNTVGRDVRVVRDNLKALGYPVGRQYAAGERVRQVTPSPAPQSGASPGPSPGPSAPAEVWTKVRTGEDVYTSALMNAVKRWQDDAGLPVTGAVGAGDVAVLTGPVRVDAVSALAGDPAESPLMSVTPTAKAVTVQAEVSEAGSIHRGDKADVRLPDERTVPGKVAAVATTVQADGADPAAGPPTVTVTITLDEPALADRLDAAPVQVDLPRKTREDVLVAPVGALLALAEGGYAVQIEGGPMVPVRTGMFAGGMVEVSGDGLTDGVRVVTTS</sequence>
<protein>
    <recommendedName>
        <fullName evidence="4">Multidrug efflux pump subunit AcrA (Membrane-fusion protein)</fullName>
    </recommendedName>
</protein>
<dbReference type="STRING" id="35752.SAMN05421541_104586"/>
<dbReference type="InterPro" id="IPR036365">
    <property type="entry name" value="PGBD-like_sf"/>
</dbReference>
<dbReference type="EMBL" id="FONV01000004">
    <property type="protein sequence ID" value="SFE94082.1"/>
    <property type="molecule type" value="Genomic_DNA"/>
</dbReference>
<gene>
    <name evidence="2" type="ORF">SAMN05421541_104586</name>
</gene>
<dbReference type="SUPFAM" id="SSF47090">
    <property type="entry name" value="PGBD-like"/>
    <property type="match status" value="1"/>
</dbReference>
<proteinExistence type="predicted"/>
<evidence type="ECO:0000313" key="2">
    <source>
        <dbReference type="EMBL" id="SFE94082.1"/>
    </source>
</evidence>
<evidence type="ECO:0000256" key="1">
    <source>
        <dbReference type="SAM" id="MobiDB-lite"/>
    </source>
</evidence>
<dbReference type="Proteomes" id="UP000199645">
    <property type="component" value="Unassembled WGS sequence"/>
</dbReference>
<dbReference type="InterPro" id="IPR036366">
    <property type="entry name" value="PGBDSf"/>
</dbReference>
<organism evidence="2 3">
    <name type="scientific">Actinoplanes philippinensis</name>
    <dbReference type="NCBI Taxonomy" id="35752"/>
    <lineage>
        <taxon>Bacteria</taxon>
        <taxon>Bacillati</taxon>
        <taxon>Actinomycetota</taxon>
        <taxon>Actinomycetes</taxon>
        <taxon>Micromonosporales</taxon>
        <taxon>Micromonosporaceae</taxon>
        <taxon>Actinoplanes</taxon>
    </lineage>
</organism>
<dbReference type="AlphaFoldDB" id="A0A1I2EM48"/>
<evidence type="ECO:0000313" key="3">
    <source>
        <dbReference type="Proteomes" id="UP000199645"/>
    </source>
</evidence>
<dbReference type="RefSeq" id="WP_093613500.1">
    <property type="nucleotide sequence ID" value="NZ_BOMT01000096.1"/>
</dbReference>
<dbReference type="Gene3D" id="1.10.101.10">
    <property type="entry name" value="PGBD-like superfamily/PGBD"/>
    <property type="match status" value="1"/>
</dbReference>
<name>A0A1I2EM48_9ACTN</name>
<keyword evidence="3" id="KW-1185">Reference proteome</keyword>
<evidence type="ECO:0008006" key="4">
    <source>
        <dbReference type="Google" id="ProtNLM"/>
    </source>
</evidence>
<reference evidence="2 3" key="1">
    <citation type="submission" date="2016-10" db="EMBL/GenBank/DDBJ databases">
        <authorList>
            <person name="de Groot N.N."/>
        </authorList>
    </citation>
    <scope>NUCLEOTIDE SEQUENCE [LARGE SCALE GENOMIC DNA]</scope>
    <source>
        <strain evidence="2 3">DSM 43019</strain>
    </source>
</reference>
<dbReference type="OrthoDB" id="3268648at2"/>